<keyword evidence="1" id="KW-1133">Transmembrane helix</keyword>
<dbReference type="AlphaFoldDB" id="A0A8T0HIF2"/>
<evidence type="ECO:0008006" key="4">
    <source>
        <dbReference type="Google" id="ProtNLM"/>
    </source>
</evidence>
<comment type="caution">
    <text evidence="2">The sequence shown here is derived from an EMBL/GenBank/DDBJ whole genome shotgun (WGS) entry which is preliminary data.</text>
</comment>
<dbReference type="Proteomes" id="UP000822688">
    <property type="component" value="Chromosome 6"/>
</dbReference>
<dbReference type="SUPFAM" id="SSF52833">
    <property type="entry name" value="Thioredoxin-like"/>
    <property type="match status" value="1"/>
</dbReference>
<keyword evidence="1" id="KW-0472">Membrane</keyword>
<evidence type="ECO:0000313" key="3">
    <source>
        <dbReference type="Proteomes" id="UP000822688"/>
    </source>
</evidence>
<dbReference type="PANTHER" id="PTHR34573">
    <property type="entry name" value="VKC DOMAIN-CONTAINING PROTEIN"/>
    <property type="match status" value="1"/>
</dbReference>
<proteinExistence type="predicted"/>
<keyword evidence="3" id="KW-1185">Reference proteome</keyword>
<dbReference type="PANTHER" id="PTHR34573:SF1">
    <property type="entry name" value="VITAMIN K EPOXIDE REDUCTASE DOMAIN-CONTAINING PROTEIN"/>
    <property type="match status" value="1"/>
</dbReference>
<gene>
    <name evidence="2" type="ORF">KC19_6G161300</name>
</gene>
<dbReference type="EMBL" id="CM026427">
    <property type="protein sequence ID" value="KAG0570424.1"/>
    <property type="molecule type" value="Genomic_DNA"/>
</dbReference>
<evidence type="ECO:0000256" key="1">
    <source>
        <dbReference type="SAM" id="Phobius"/>
    </source>
</evidence>
<dbReference type="InterPro" id="IPR036249">
    <property type="entry name" value="Thioredoxin-like_sf"/>
</dbReference>
<organism evidence="2 3">
    <name type="scientific">Ceratodon purpureus</name>
    <name type="common">Fire moss</name>
    <name type="synonym">Dicranum purpureum</name>
    <dbReference type="NCBI Taxonomy" id="3225"/>
    <lineage>
        <taxon>Eukaryota</taxon>
        <taxon>Viridiplantae</taxon>
        <taxon>Streptophyta</taxon>
        <taxon>Embryophyta</taxon>
        <taxon>Bryophyta</taxon>
        <taxon>Bryophytina</taxon>
        <taxon>Bryopsida</taxon>
        <taxon>Dicranidae</taxon>
        <taxon>Pseudoditrichales</taxon>
        <taxon>Ditrichaceae</taxon>
        <taxon>Ceratodon</taxon>
    </lineage>
</organism>
<dbReference type="Gene3D" id="3.40.30.10">
    <property type="entry name" value="Glutaredoxin"/>
    <property type="match status" value="1"/>
</dbReference>
<reference evidence="2 3" key="1">
    <citation type="submission" date="2020-06" db="EMBL/GenBank/DDBJ databases">
        <title>WGS assembly of Ceratodon purpureus strain R40.</title>
        <authorList>
            <person name="Carey S.B."/>
            <person name="Jenkins J."/>
            <person name="Shu S."/>
            <person name="Lovell J.T."/>
            <person name="Sreedasyam A."/>
            <person name="Maumus F."/>
            <person name="Tiley G.P."/>
            <person name="Fernandez-Pozo N."/>
            <person name="Barry K."/>
            <person name="Chen C."/>
            <person name="Wang M."/>
            <person name="Lipzen A."/>
            <person name="Daum C."/>
            <person name="Saski C.A."/>
            <person name="Payton A.C."/>
            <person name="Mcbreen J.C."/>
            <person name="Conrad R.E."/>
            <person name="Kollar L.M."/>
            <person name="Olsson S."/>
            <person name="Huttunen S."/>
            <person name="Landis J.B."/>
            <person name="Wickett N.J."/>
            <person name="Johnson M.G."/>
            <person name="Rensing S.A."/>
            <person name="Grimwood J."/>
            <person name="Schmutz J."/>
            <person name="Mcdaniel S.F."/>
        </authorList>
    </citation>
    <scope>NUCLEOTIDE SEQUENCE [LARGE SCALE GENOMIC DNA]</scope>
    <source>
        <strain evidence="2 3">R40</strain>
    </source>
</reference>
<sequence length="238" mass="26202">METMSRSVLPSPSLARYGTNPALFQKRTSTFGIPSLMRRRREKDQDAVVPLLIRVRAKAVASVDEKKHTLGFLRCESEGVKGVFEEIREKVVGVHLVAGVSIAVAFLVAFTHVDSASARSGEIDLPPIEPEVVTVSSSKEISLAKQLQVIGAKMYGAFWCSHCFEQKQMFGKEALKYIEYVECYPEGYRRGVKLAPACSAANIQGFPTWVINGQKYSGEQGFDKLAELSGLPVAQVMK</sequence>
<protein>
    <recommendedName>
        <fullName evidence="4">Thioredoxin domain-containing protein</fullName>
    </recommendedName>
</protein>
<feature type="transmembrane region" description="Helical" evidence="1">
    <location>
        <begin position="91"/>
        <end position="110"/>
    </location>
</feature>
<evidence type="ECO:0000313" key="2">
    <source>
        <dbReference type="EMBL" id="KAG0570424.1"/>
    </source>
</evidence>
<accession>A0A8T0HIF2</accession>
<name>A0A8T0HIF2_CERPU</name>
<keyword evidence="1" id="KW-0812">Transmembrane</keyword>